<protein>
    <submittedName>
        <fullName evidence="1">Uncharacterized protein</fullName>
    </submittedName>
</protein>
<geneLocation type="mitochondrion" evidence="1"/>
<dbReference type="GeneID" id="44802852"/>
<accession>A0A6C0W4Y1</accession>
<dbReference type="AlphaFoldDB" id="A0A6C0W4Y1"/>
<gene>
    <name evidence="1" type="primary">orf117</name>
</gene>
<evidence type="ECO:0000313" key="1">
    <source>
        <dbReference type="EMBL" id="QIC20294.1"/>
    </source>
</evidence>
<name>A0A6C0W4Y1_9AGAR</name>
<dbReference type="RefSeq" id="YP_009739450.1">
    <property type="nucleotide sequence ID" value="NC_046502.1"/>
</dbReference>
<sequence length="117" mass="14114">MLLNDLAIDYNSIYKNFNEINSSTARIEYQILNMIRSRKPLTLDILREFSKREDFSSKEHFYIHSNLMIIMYLNIRDIIFKFKDIRNEINIINSEIKKDKDRVNSKKNKINLKMHGN</sequence>
<dbReference type="EMBL" id="MN873038">
    <property type="protein sequence ID" value="QIC20294.1"/>
    <property type="molecule type" value="Genomic_DNA"/>
</dbReference>
<keyword evidence="1" id="KW-0496">Mitochondrion</keyword>
<reference evidence="1" key="1">
    <citation type="journal article" date="2021" name="Front. Genet.">
        <title>Comparative Mitogenomic Analysis Reveals Dynamics of Intron Within and Between Tricholoma Species and Phylogeny of Basidiomycota.</title>
        <authorList>
            <person name="Huang W."/>
            <person name="Feng H."/>
            <person name="Tu W."/>
            <person name="Xiong C."/>
            <person name="Jin X."/>
            <person name="Li P."/>
            <person name="Wang X."/>
            <person name="Li Q."/>
        </authorList>
    </citation>
    <scope>NUCLEOTIDE SEQUENCE</scope>
</reference>
<proteinExistence type="predicted"/>
<organism evidence="1">
    <name type="scientific">Tricholoma saponaceum</name>
    <dbReference type="NCBI Taxonomy" id="113602"/>
    <lineage>
        <taxon>Eukaryota</taxon>
        <taxon>Fungi</taxon>
        <taxon>Dikarya</taxon>
        <taxon>Basidiomycota</taxon>
        <taxon>Agaricomycotina</taxon>
        <taxon>Agaricomycetes</taxon>
        <taxon>Agaricomycetidae</taxon>
        <taxon>Agaricales</taxon>
        <taxon>Tricholomatineae</taxon>
        <taxon>Tricholomataceae</taxon>
        <taxon>Tricholoma</taxon>
    </lineage>
</organism>